<keyword evidence="2" id="KW-0813">Transport</keyword>
<feature type="domain" description="Major facilitator superfamily (MFS) profile" evidence="9">
    <location>
        <begin position="37"/>
        <end position="481"/>
    </location>
</feature>
<name>A0A7R6TIU5_9PEZI</name>
<feature type="transmembrane region" description="Helical" evidence="8">
    <location>
        <begin position="189"/>
        <end position="210"/>
    </location>
</feature>
<reference evidence="11" key="1">
    <citation type="journal article" date="2020" name="Chem. Sci.">
        <title>Uncovering biosynthetic relationships between antifungal nonadrides and octadrides.</title>
        <authorList>
            <person name="de Mattos-Shipley K.M.J."/>
            <person name="Spencer C."/>
            <person name="Greco C."/>
            <person name="Heard D.M."/>
            <person name="O'Flynn D.E."/>
            <person name="Dao T.T."/>
            <person name="Song Z."/>
            <person name="Mulholland N.P."/>
            <person name="Vincent J.L."/>
            <person name="Simpson T.J."/>
            <person name="Cox R.R."/>
            <person name="Bailey A.M."/>
            <person name="Willis C.L."/>
        </authorList>
    </citation>
    <scope>NUCLEOTIDE SEQUENCE</scope>
    <source>
        <strain evidence="11">CBS 591.74</strain>
    </source>
</reference>
<dbReference type="Pfam" id="PF07690">
    <property type="entry name" value="MFS_1"/>
    <property type="match status" value="1"/>
</dbReference>
<keyword evidence="3 8" id="KW-0812">Transmembrane</keyword>
<keyword evidence="6" id="KW-0325">Glycoprotein</keyword>
<sequence length="515" mass="55797">MVADKLEVLDGSTGPPMAGNTEEEPYSTFTVGQKRWIIGMVSFAGFFSPLSSSIYFPALPTIAKDLSVTSAQINLTVTTYLIIQGVAPMVVASFSDVAGRRPAYILCFALYLAANLGLSLQNSYPALLGLRCLQSAGSSGTISLANGVVSDLVTSSERGKFISLASAGTILGPTLAPIIGGLLTQYLEWHWLFWLLFILAGAFAIPFLLFTPETSRVIVGNGSISPPFLNSCLTDVFRRRKLAKTEHRIRKPERPRMQVPNLLKSLSVIANLETVLVLLPAGFSSAALQAVLTDASKEFTETYRYNTLQVSLMFIPIGVGGLLSVLFTGKLVDWNYRRHAKRLGLSVNRNKSQDMADFPLERARLELSIPIFILLSVLVIVYGWIMTQHVNISGPIIILFILGYAMIAVYQILSVLLVDIHPGQAATASAANNLIRCELGAAFAAFIAPMIDGIGTGWSYTILALAVMATVPGLLVTMRCGILWRKQKAARETEKQGEKDGQSARVTTQSDENTA</sequence>
<feature type="transmembrane region" description="Helical" evidence="8">
    <location>
        <begin position="36"/>
        <end position="59"/>
    </location>
</feature>
<reference evidence="10" key="2">
    <citation type="journal article" date="2020" name="Org. Lett.">
        <title>Oxidative Ring Contraction by a Multifunctional Dioxygenase Generates the Core Cycloocatadiene in the Biosynthesis of Fungal Dimeric Anhydride Zopfiellin.</title>
        <authorList>
            <person name="Shiina T."/>
            <person name="Ozaki T."/>
            <person name="Matsu Y."/>
            <person name="Nagamine S."/>
            <person name="Liu C."/>
            <person name="Hashimoto M."/>
            <person name="Minami A."/>
            <person name="Oikawa H."/>
        </authorList>
    </citation>
    <scope>NUCLEOTIDE SEQUENCE</scope>
    <source>
        <strain evidence="10">No. 37-3</strain>
    </source>
</reference>
<dbReference type="InterPro" id="IPR020846">
    <property type="entry name" value="MFS_dom"/>
</dbReference>
<dbReference type="Gene3D" id="1.20.1250.20">
    <property type="entry name" value="MFS general substrate transporter like domains"/>
    <property type="match status" value="1"/>
</dbReference>
<dbReference type="GO" id="GO:0140115">
    <property type="term" value="P:export across plasma membrane"/>
    <property type="evidence" value="ECO:0007669"/>
    <property type="project" value="UniProtKB-ARBA"/>
</dbReference>
<dbReference type="CDD" id="cd17323">
    <property type="entry name" value="MFS_Tpo1_MDR_like"/>
    <property type="match status" value="1"/>
</dbReference>
<evidence type="ECO:0000256" key="6">
    <source>
        <dbReference type="ARBA" id="ARBA00023180"/>
    </source>
</evidence>
<evidence type="ECO:0000256" key="1">
    <source>
        <dbReference type="ARBA" id="ARBA00004141"/>
    </source>
</evidence>
<dbReference type="InterPro" id="IPR011701">
    <property type="entry name" value="MFS"/>
</dbReference>
<dbReference type="InterPro" id="IPR036259">
    <property type="entry name" value="MFS_trans_sf"/>
</dbReference>
<feature type="transmembrane region" description="Helical" evidence="8">
    <location>
        <begin position="161"/>
        <end position="183"/>
    </location>
</feature>
<dbReference type="SUPFAM" id="SSF103473">
    <property type="entry name" value="MFS general substrate transporter"/>
    <property type="match status" value="1"/>
</dbReference>
<evidence type="ECO:0000313" key="10">
    <source>
        <dbReference type="EMBL" id="BBU42020.1"/>
    </source>
</evidence>
<evidence type="ECO:0000256" key="8">
    <source>
        <dbReference type="SAM" id="Phobius"/>
    </source>
</evidence>
<feature type="transmembrane region" description="Helical" evidence="8">
    <location>
        <begin position="312"/>
        <end position="332"/>
    </location>
</feature>
<evidence type="ECO:0000256" key="2">
    <source>
        <dbReference type="ARBA" id="ARBA00022448"/>
    </source>
</evidence>
<feature type="transmembrane region" description="Helical" evidence="8">
    <location>
        <begin position="365"/>
        <end position="385"/>
    </location>
</feature>
<comment type="subcellular location">
    <subcellularLocation>
        <location evidence="1">Membrane</location>
        <topology evidence="1">Multi-pass membrane protein</topology>
    </subcellularLocation>
</comment>
<evidence type="ECO:0000313" key="11">
    <source>
        <dbReference type="EMBL" id="QTE75986.1"/>
    </source>
</evidence>
<gene>
    <name evidence="10" type="primary">zopD</name>
    <name evidence="11" type="synonym">zopL6</name>
</gene>
<accession>A0A7R6TIU5</accession>
<feature type="transmembrane region" description="Helical" evidence="8">
    <location>
        <begin position="103"/>
        <end position="120"/>
    </location>
</feature>
<dbReference type="FunFam" id="1.20.1720.10:FF:000009">
    <property type="entry name" value="MFS multidrug transporter"/>
    <property type="match status" value="1"/>
</dbReference>
<dbReference type="GO" id="GO:0005886">
    <property type="term" value="C:plasma membrane"/>
    <property type="evidence" value="ECO:0007669"/>
    <property type="project" value="UniProtKB-ARBA"/>
</dbReference>
<feature type="transmembrane region" description="Helical" evidence="8">
    <location>
        <begin position="71"/>
        <end position="91"/>
    </location>
</feature>
<dbReference type="FunFam" id="1.20.1250.20:FF:000172">
    <property type="entry name" value="MFS multidrug resistance transporter"/>
    <property type="match status" value="1"/>
</dbReference>
<dbReference type="PANTHER" id="PTHR23502">
    <property type="entry name" value="MAJOR FACILITATOR SUPERFAMILY"/>
    <property type="match status" value="1"/>
</dbReference>
<keyword evidence="4 8" id="KW-1133">Transmembrane helix</keyword>
<feature type="compositionally biased region" description="Polar residues" evidence="7">
    <location>
        <begin position="504"/>
        <end position="515"/>
    </location>
</feature>
<dbReference type="EMBL" id="LC516887">
    <property type="protein sequence ID" value="BBU42020.1"/>
    <property type="molecule type" value="Genomic_DNA"/>
</dbReference>
<evidence type="ECO:0000256" key="3">
    <source>
        <dbReference type="ARBA" id="ARBA00022692"/>
    </source>
</evidence>
<organism evidence="10">
    <name type="scientific">Diffractella curvata</name>
    <dbReference type="NCBI Taxonomy" id="2819868"/>
    <lineage>
        <taxon>Eukaryota</taxon>
        <taxon>Fungi</taxon>
        <taxon>Dikarya</taxon>
        <taxon>Ascomycota</taxon>
        <taxon>Pezizomycotina</taxon>
        <taxon>Sordariomycetes</taxon>
        <taxon>Sordariomycetidae</taxon>
        <taxon>Sordariales</taxon>
        <taxon>Lasiosphaeriaceae</taxon>
        <taxon>Diffractella</taxon>
    </lineage>
</organism>
<feature type="compositionally biased region" description="Basic and acidic residues" evidence="7">
    <location>
        <begin position="491"/>
        <end position="502"/>
    </location>
</feature>
<proteinExistence type="predicted"/>
<dbReference type="GO" id="GO:0015137">
    <property type="term" value="F:citrate transmembrane transporter activity"/>
    <property type="evidence" value="ECO:0007669"/>
    <property type="project" value="UniProtKB-ARBA"/>
</dbReference>
<feature type="transmembrane region" description="Helical" evidence="8">
    <location>
        <begin position="457"/>
        <end position="478"/>
    </location>
</feature>
<dbReference type="PROSITE" id="PS50850">
    <property type="entry name" value="MFS"/>
    <property type="match status" value="1"/>
</dbReference>
<feature type="transmembrane region" description="Helical" evidence="8">
    <location>
        <begin position="430"/>
        <end position="451"/>
    </location>
</feature>
<evidence type="ECO:0000256" key="5">
    <source>
        <dbReference type="ARBA" id="ARBA00023136"/>
    </source>
</evidence>
<dbReference type="AlphaFoldDB" id="A0A7R6TIU5"/>
<evidence type="ECO:0000256" key="4">
    <source>
        <dbReference type="ARBA" id="ARBA00022989"/>
    </source>
</evidence>
<evidence type="ECO:0000259" key="9">
    <source>
        <dbReference type="PROSITE" id="PS50850"/>
    </source>
</evidence>
<dbReference type="PANTHER" id="PTHR23502:SF51">
    <property type="entry name" value="QUINIDINE RESISTANCE PROTEIN 1-RELATED"/>
    <property type="match status" value="1"/>
</dbReference>
<keyword evidence="5 8" id="KW-0472">Membrane</keyword>
<protein>
    <submittedName>
        <fullName evidence="10">Putative transporter</fullName>
    </submittedName>
    <submittedName>
        <fullName evidence="11">ZopL6</fullName>
    </submittedName>
</protein>
<evidence type="ECO:0000256" key="7">
    <source>
        <dbReference type="SAM" id="MobiDB-lite"/>
    </source>
</evidence>
<feature type="transmembrane region" description="Helical" evidence="8">
    <location>
        <begin position="397"/>
        <end position="418"/>
    </location>
</feature>
<feature type="region of interest" description="Disordered" evidence="7">
    <location>
        <begin position="491"/>
        <end position="515"/>
    </location>
</feature>
<dbReference type="EMBL" id="MT724049">
    <property type="protein sequence ID" value="QTE75986.1"/>
    <property type="molecule type" value="Genomic_DNA"/>
</dbReference>